<dbReference type="KEGG" id="muc:MuYL_2318"/>
<proteinExistence type="predicted"/>
<evidence type="ECO:0000313" key="2">
    <source>
        <dbReference type="Proteomes" id="UP000215002"/>
    </source>
</evidence>
<protein>
    <submittedName>
        <fullName evidence="1">Uncharacterized protein</fullName>
    </submittedName>
</protein>
<dbReference type="EMBL" id="CP022743">
    <property type="protein sequence ID" value="ASU34207.1"/>
    <property type="molecule type" value="Genomic_DNA"/>
</dbReference>
<accession>A0A223NWG3</accession>
<dbReference type="Proteomes" id="UP000215002">
    <property type="component" value="Chromosome"/>
</dbReference>
<evidence type="ECO:0000313" key="1">
    <source>
        <dbReference type="EMBL" id="ASU34207.1"/>
    </source>
</evidence>
<gene>
    <name evidence="1" type="ORF">MuYL_2318</name>
</gene>
<name>A0A223NWG3_9SPHI</name>
<dbReference type="AlphaFoldDB" id="A0A223NWG3"/>
<reference evidence="1 2" key="1">
    <citation type="submission" date="2017-08" db="EMBL/GenBank/DDBJ databases">
        <title>Complete genome sequence of Mucilaginibacter sp. strain BJC16-A31.</title>
        <authorList>
            <consortium name="Henan University of Science and Technology"/>
            <person name="You X."/>
        </authorList>
    </citation>
    <scope>NUCLEOTIDE SEQUENCE [LARGE SCALE GENOMIC DNA]</scope>
    <source>
        <strain evidence="1 2">BJC16-A31</strain>
    </source>
</reference>
<organism evidence="1 2">
    <name type="scientific">Mucilaginibacter xinganensis</name>
    <dbReference type="NCBI Taxonomy" id="1234841"/>
    <lineage>
        <taxon>Bacteria</taxon>
        <taxon>Pseudomonadati</taxon>
        <taxon>Bacteroidota</taxon>
        <taxon>Sphingobacteriia</taxon>
        <taxon>Sphingobacteriales</taxon>
        <taxon>Sphingobacteriaceae</taxon>
        <taxon>Mucilaginibacter</taxon>
    </lineage>
</organism>
<keyword evidence="2" id="KW-1185">Reference proteome</keyword>
<sequence length="89" mass="10225">MNNTYLIREAKAWIKRKQGPDEIIRIVPGTDNGGAVLSYELFTAFDEVPDYLGRILFDTKGYWIYDGETLSVAEQEQVAKFIINYTETL</sequence>